<evidence type="ECO:0000259" key="1">
    <source>
        <dbReference type="Pfam" id="PF00557"/>
    </source>
</evidence>
<dbReference type="InterPro" id="IPR000994">
    <property type="entry name" value="Pept_M24"/>
</dbReference>
<dbReference type="EMBL" id="WWNE01000007">
    <property type="protein sequence ID" value="NBG66436.1"/>
    <property type="molecule type" value="Genomic_DNA"/>
</dbReference>
<evidence type="ECO:0000313" key="3">
    <source>
        <dbReference type="Proteomes" id="UP000470771"/>
    </source>
</evidence>
<name>A0A6N9NIB1_9FLAO</name>
<dbReference type="SUPFAM" id="SSF55920">
    <property type="entry name" value="Creatinase/aminopeptidase"/>
    <property type="match status" value="1"/>
</dbReference>
<dbReference type="CDD" id="cd01066">
    <property type="entry name" value="APP_MetAP"/>
    <property type="match status" value="1"/>
</dbReference>
<dbReference type="Pfam" id="PF00557">
    <property type="entry name" value="Peptidase_M24"/>
    <property type="match status" value="1"/>
</dbReference>
<proteinExistence type="predicted"/>
<comment type="caution">
    <text evidence="2">The sequence shown here is derived from an EMBL/GenBank/DDBJ whole genome shotgun (WGS) entry which is preliminary data.</text>
</comment>
<evidence type="ECO:0000313" key="2">
    <source>
        <dbReference type="EMBL" id="NBG66436.1"/>
    </source>
</evidence>
<dbReference type="Proteomes" id="UP000470771">
    <property type="component" value="Unassembled WGS sequence"/>
</dbReference>
<keyword evidence="3" id="KW-1185">Reference proteome</keyword>
<organism evidence="2 3">
    <name type="scientific">Acidiluteibacter ferrifornacis</name>
    <dbReference type="NCBI Taxonomy" id="2692424"/>
    <lineage>
        <taxon>Bacteria</taxon>
        <taxon>Pseudomonadati</taxon>
        <taxon>Bacteroidota</taxon>
        <taxon>Flavobacteriia</taxon>
        <taxon>Flavobacteriales</taxon>
        <taxon>Cryomorphaceae</taxon>
        <taxon>Acidiluteibacter</taxon>
    </lineage>
</organism>
<protein>
    <submittedName>
        <fullName evidence="2">M24 family metallopeptidase</fullName>
    </submittedName>
</protein>
<reference evidence="2 3" key="1">
    <citation type="submission" date="2019-12" db="EMBL/GenBank/DDBJ databases">
        <authorList>
            <person name="Zhao J."/>
        </authorList>
    </citation>
    <scope>NUCLEOTIDE SEQUENCE [LARGE SCALE GENOMIC DNA]</scope>
    <source>
        <strain evidence="2 3">S-15</strain>
    </source>
</reference>
<gene>
    <name evidence="2" type="ORF">GQN54_09935</name>
</gene>
<accession>A0A6N9NIB1</accession>
<dbReference type="RefSeq" id="WP_160633385.1">
    <property type="nucleotide sequence ID" value="NZ_WWNE01000007.1"/>
</dbReference>
<sequence length="225" mass="26563">MSNQLRQLIEAEKKAELLFQEIENRRLVKAGKSEKELNTQVYELAFELFGIRQYWHKRIVRTGTNTLFPYKENPPNLTIQEDDILFFDFGPVFEEWEADMGKTYVIGKHNLKLKLKQDVEDAWKEGKVYFDKNKDTLTGAEFYNYTKGLAQKYGWQFGNIHCGHLIGKFPHEQIAGEEEVNYIHPNNDILMSEKDKNGNERYWIYEIHFIDPVLKIGGFFEQLLS</sequence>
<dbReference type="InterPro" id="IPR036005">
    <property type="entry name" value="Creatinase/aminopeptidase-like"/>
</dbReference>
<feature type="domain" description="Peptidase M24" evidence="1">
    <location>
        <begin position="8"/>
        <end position="178"/>
    </location>
</feature>
<dbReference type="Gene3D" id="3.90.230.10">
    <property type="entry name" value="Creatinase/methionine aminopeptidase superfamily"/>
    <property type="match status" value="1"/>
</dbReference>
<dbReference type="AlphaFoldDB" id="A0A6N9NIB1"/>